<keyword evidence="10" id="KW-0675">Receptor</keyword>
<keyword evidence="8" id="KW-0969">Cilium</keyword>
<feature type="transmembrane region" description="Helical" evidence="19">
    <location>
        <begin position="255"/>
        <end position="283"/>
    </location>
</feature>
<keyword evidence="12" id="KW-0966">Cell projection</keyword>
<evidence type="ECO:0000256" key="1">
    <source>
        <dbReference type="ARBA" id="ARBA00004272"/>
    </source>
</evidence>
<dbReference type="AlphaFoldDB" id="E3MQF2"/>
<evidence type="ECO:0000256" key="9">
    <source>
        <dbReference type="ARBA" id="ARBA00023136"/>
    </source>
</evidence>
<feature type="transmembrane region" description="Helical" evidence="19">
    <location>
        <begin position="126"/>
        <end position="148"/>
    </location>
</feature>
<keyword evidence="3" id="KW-0145">Chemotaxis</keyword>
<organism evidence="21">
    <name type="scientific">Caenorhabditis remanei</name>
    <name type="common">Caenorhabditis vulgaris</name>
    <dbReference type="NCBI Taxonomy" id="31234"/>
    <lineage>
        <taxon>Eukaryota</taxon>
        <taxon>Metazoa</taxon>
        <taxon>Ecdysozoa</taxon>
        <taxon>Nematoda</taxon>
        <taxon>Chromadorea</taxon>
        <taxon>Rhabditida</taxon>
        <taxon>Rhabditina</taxon>
        <taxon>Rhabditomorpha</taxon>
        <taxon>Rhabditoidea</taxon>
        <taxon>Rhabditidae</taxon>
        <taxon>Peloderinae</taxon>
        <taxon>Caenorhabditis</taxon>
    </lineage>
</organism>
<evidence type="ECO:0000256" key="19">
    <source>
        <dbReference type="SAM" id="Phobius"/>
    </source>
</evidence>
<evidence type="ECO:0000256" key="6">
    <source>
        <dbReference type="ARBA" id="ARBA00022725"/>
    </source>
</evidence>
<feature type="transmembrane region" description="Helical" evidence="19">
    <location>
        <begin position="211"/>
        <end position="235"/>
    </location>
</feature>
<dbReference type="Pfam" id="PF10326">
    <property type="entry name" value="7TM_GPCR_Str"/>
    <property type="match status" value="1"/>
</dbReference>
<gene>
    <name evidence="20" type="ORF">CRE_11221</name>
</gene>
<dbReference type="FunFam" id="1.20.1070.10:FF:000128">
    <property type="entry name" value="Seven TM Receptor"/>
    <property type="match status" value="1"/>
</dbReference>
<dbReference type="EMBL" id="DS268465">
    <property type="protein sequence ID" value="EFP06887.1"/>
    <property type="molecule type" value="Genomic_DNA"/>
</dbReference>
<evidence type="ECO:0000256" key="15">
    <source>
        <dbReference type="ARBA" id="ARBA00064300"/>
    </source>
</evidence>
<keyword evidence="6" id="KW-0552">Olfaction</keyword>
<name>E3MQF2_CAERE</name>
<keyword evidence="7 19" id="KW-1133">Transmembrane helix</keyword>
<evidence type="ECO:0000256" key="8">
    <source>
        <dbReference type="ARBA" id="ARBA00023069"/>
    </source>
</evidence>
<accession>E3MQF2</accession>
<dbReference type="PANTHER" id="PTHR22943:SF81">
    <property type="entry name" value="SEVEN TM RECEPTOR"/>
    <property type="match status" value="1"/>
</dbReference>
<feature type="transmembrane region" description="Helical" evidence="19">
    <location>
        <begin position="82"/>
        <end position="106"/>
    </location>
</feature>
<evidence type="ECO:0000313" key="21">
    <source>
        <dbReference type="Proteomes" id="UP000008281"/>
    </source>
</evidence>
<keyword evidence="2" id="KW-1003">Cell membrane</keyword>
<comment type="subcellular location">
    <subcellularLocation>
        <location evidence="1">Cell projection</location>
        <location evidence="1">Cilium membrane</location>
        <topology evidence="1">Multi-pass membrane protein</topology>
    </subcellularLocation>
</comment>
<dbReference type="SUPFAM" id="SSF81321">
    <property type="entry name" value="Family A G protein-coupled receptor-like"/>
    <property type="match status" value="1"/>
</dbReference>
<keyword evidence="4" id="KW-0716">Sensory transduction</keyword>
<evidence type="ECO:0000256" key="3">
    <source>
        <dbReference type="ARBA" id="ARBA00022500"/>
    </source>
</evidence>
<dbReference type="GO" id="GO:0042048">
    <property type="term" value="P:olfactory behavior"/>
    <property type="evidence" value="ECO:0007669"/>
    <property type="project" value="TreeGrafter"/>
</dbReference>
<dbReference type="eggNOG" id="ENOG502R8NQ">
    <property type="taxonomic scope" value="Eukaryota"/>
</dbReference>
<keyword evidence="11" id="KW-0325">Glycoprotein</keyword>
<protein>
    <recommendedName>
        <fullName evidence="16">Serpentine receptor class r-10</fullName>
    </recommendedName>
    <alternativeName>
        <fullName evidence="17">Odorant response abnormal protein 10</fullName>
    </alternativeName>
    <alternativeName>
        <fullName evidence="18">Olfactory receptor 10</fullName>
    </alternativeName>
</protein>
<evidence type="ECO:0000256" key="2">
    <source>
        <dbReference type="ARBA" id="ARBA00022475"/>
    </source>
</evidence>
<dbReference type="GO" id="GO:0038022">
    <property type="term" value="F:G protein-coupled olfactory receptor activity"/>
    <property type="evidence" value="ECO:0007669"/>
    <property type="project" value="TreeGrafter"/>
</dbReference>
<dbReference type="HOGENOM" id="CLU_036335_2_1_1"/>
<dbReference type="GO" id="GO:0006935">
    <property type="term" value="P:chemotaxis"/>
    <property type="evidence" value="ECO:0007669"/>
    <property type="project" value="UniProtKB-KW"/>
</dbReference>
<keyword evidence="9 19" id="KW-0472">Membrane</keyword>
<comment type="subunit">
    <text evidence="15">Interacts with odr-4.</text>
</comment>
<reference evidence="20" key="1">
    <citation type="submission" date="2007-07" db="EMBL/GenBank/DDBJ databases">
        <title>PCAP assembly of the Caenorhabditis remanei genome.</title>
        <authorList>
            <consortium name="The Caenorhabditis remanei Sequencing Consortium"/>
            <person name="Wilson R.K."/>
        </authorList>
    </citation>
    <scope>NUCLEOTIDE SEQUENCE [LARGE SCALE GENOMIC DNA]</scope>
    <source>
        <strain evidence="20">PB4641</strain>
    </source>
</reference>
<dbReference type="InParanoid" id="E3MQF2"/>
<feature type="transmembrane region" description="Helical" evidence="19">
    <location>
        <begin position="39"/>
        <end position="62"/>
    </location>
</feature>
<evidence type="ECO:0000256" key="4">
    <source>
        <dbReference type="ARBA" id="ARBA00022606"/>
    </source>
</evidence>
<evidence type="ECO:0000313" key="20">
    <source>
        <dbReference type="EMBL" id="EFP06887.1"/>
    </source>
</evidence>
<dbReference type="STRING" id="31234.E3MQF2"/>
<evidence type="ECO:0000256" key="12">
    <source>
        <dbReference type="ARBA" id="ARBA00023273"/>
    </source>
</evidence>
<comment type="function">
    <text evidence="13">An odorant receptor which affects chemotaxis to the volatile odorant diacetyl. Specifies AWA neuronal cell fate via the odr-7 pathway.</text>
</comment>
<dbReference type="InterPro" id="IPR019428">
    <property type="entry name" value="7TM_GPCR_serpentine_rcpt_Str"/>
</dbReference>
<evidence type="ECO:0000256" key="14">
    <source>
        <dbReference type="ARBA" id="ARBA00061678"/>
    </source>
</evidence>
<feature type="transmembrane region" description="Helical" evidence="19">
    <location>
        <begin position="295"/>
        <end position="313"/>
    </location>
</feature>
<evidence type="ECO:0000256" key="7">
    <source>
        <dbReference type="ARBA" id="ARBA00022989"/>
    </source>
</evidence>
<dbReference type="OrthoDB" id="10353609at2759"/>
<evidence type="ECO:0000256" key="10">
    <source>
        <dbReference type="ARBA" id="ARBA00023170"/>
    </source>
</evidence>
<evidence type="ECO:0000256" key="17">
    <source>
        <dbReference type="ARBA" id="ARBA00078653"/>
    </source>
</evidence>
<evidence type="ECO:0000256" key="5">
    <source>
        <dbReference type="ARBA" id="ARBA00022692"/>
    </source>
</evidence>
<keyword evidence="21" id="KW-1185">Reference proteome</keyword>
<proteinExistence type="inferred from homology"/>
<dbReference type="PANTHER" id="PTHR22943">
    <property type="entry name" value="7-TRANSMEMBRANE DOMAIN RECEPTOR C.ELEGANS"/>
    <property type="match status" value="1"/>
</dbReference>
<evidence type="ECO:0000256" key="18">
    <source>
        <dbReference type="ARBA" id="ARBA00082489"/>
    </source>
</evidence>
<comment type="similarity">
    <text evidence="14">Belongs to the nematode receptor-like protein str family.</text>
</comment>
<dbReference type="GO" id="GO:0060170">
    <property type="term" value="C:ciliary membrane"/>
    <property type="evidence" value="ECO:0007669"/>
    <property type="project" value="UniProtKB-SubCell"/>
</dbReference>
<dbReference type="OMA" id="IAIYCIK"/>
<evidence type="ECO:0000256" key="11">
    <source>
        <dbReference type="ARBA" id="ARBA00023180"/>
    </source>
</evidence>
<sequence length="346" mass="39714">MLILHLFHYIGFTGAQIFNAFLVLLILKRAGKLFGAYRHVMLVFTFCSMLYSGVEIVTQPVLHMKGPMFVVYLDGTAFPESLGSFIACLHCGTFGFLISVLAAQFFYRYVALCRSNLLRFLDGNRIFLIFLPCIFIYASWFQLVRWGMSATIEKRFYLKFVREKVRSTEHSELFRDDLGGADSMTASFIAPLYWQIGENGEKIWRFPDVTSAMICTFIIMTLSSLIFFFALKIFFHMKSEKDHMSRTTLELNRQLFIMLTAQTIVPVVTMYIPVGLFIALPFFNIGLGSFVNYPSASMALYPCIEPLIAIYCIKDFRMVVIKLLPRCKTRVTETVRSVYSSKTVVQ</sequence>
<evidence type="ECO:0000256" key="13">
    <source>
        <dbReference type="ARBA" id="ARBA00054965"/>
    </source>
</evidence>
<evidence type="ECO:0000256" key="16">
    <source>
        <dbReference type="ARBA" id="ARBA00067967"/>
    </source>
</evidence>
<keyword evidence="5 19" id="KW-0812">Transmembrane</keyword>
<feature type="transmembrane region" description="Helical" evidence="19">
    <location>
        <begin position="6"/>
        <end position="27"/>
    </location>
</feature>
<dbReference type="Proteomes" id="UP000008281">
    <property type="component" value="Unassembled WGS sequence"/>
</dbReference>